<protein>
    <recommendedName>
        <fullName evidence="3">Prothoracicotropic hormone</fullName>
    </recommendedName>
</protein>
<name>A0A8J9YEF3_9NEOP</name>
<evidence type="ECO:0000313" key="1">
    <source>
        <dbReference type="EMBL" id="CAH0727754.1"/>
    </source>
</evidence>
<keyword evidence="2" id="KW-1185">Reference proteome</keyword>
<dbReference type="EMBL" id="OV170227">
    <property type="protein sequence ID" value="CAH0727754.1"/>
    <property type="molecule type" value="Genomic_DNA"/>
</dbReference>
<gene>
    <name evidence="1" type="ORF">BINO364_LOCUS13054</name>
</gene>
<reference evidence="1" key="1">
    <citation type="submission" date="2021-12" db="EMBL/GenBank/DDBJ databases">
        <authorList>
            <person name="Martin H S."/>
        </authorList>
    </citation>
    <scope>NUCLEOTIDE SEQUENCE</scope>
</reference>
<proteinExistence type="predicted"/>
<accession>A0A8J9YEF3</accession>
<evidence type="ECO:0000313" key="2">
    <source>
        <dbReference type="Proteomes" id="UP000838878"/>
    </source>
</evidence>
<organism evidence="1 2">
    <name type="scientific">Brenthis ino</name>
    <name type="common">lesser marbled fritillary</name>
    <dbReference type="NCBI Taxonomy" id="405034"/>
    <lineage>
        <taxon>Eukaryota</taxon>
        <taxon>Metazoa</taxon>
        <taxon>Ecdysozoa</taxon>
        <taxon>Arthropoda</taxon>
        <taxon>Hexapoda</taxon>
        <taxon>Insecta</taxon>
        <taxon>Pterygota</taxon>
        <taxon>Neoptera</taxon>
        <taxon>Endopterygota</taxon>
        <taxon>Lepidoptera</taxon>
        <taxon>Glossata</taxon>
        <taxon>Ditrysia</taxon>
        <taxon>Papilionoidea</taxon>
        <taxon>Nymphalidae</taxon>
        <taxon>Heliconiinae</taxon>
        <taxon>Argynnini</taxon>
        <taxon>Brenthis</taxon>
    </lineage>
</organism>
<dbReference type="InterPro" id="IPR029034">
    <property type="entry name" value="Cystine-knot_cytokine"/>
</dbReference>
<dbReference type="Proteomes" id="UP000838878">
    <property type="component" value="Chromosome 7"/>
</dbReference>
<evidence type="ECO:0008006" key="3">
    <source>
        <dbReference type="Google" id="ProtNLM"/>
    </source>
</evidence>
<dbReference type="AlphaFoldDB" id="A0A8J9YEF3"/>
<sequence>MIKLTLAMLQKYTAILVTVYLLIPTFAFKKTSNVDEFMVENKRTRMRQNYVLQRDLKNDVDNDKIGVTYVTEPFNPNTNPEELPALIVDYANMIRNDIILLDNSVETRTRKRGNIKVEKYDHGGLNDIPCSCEQESKDAKLLGEDYFPPAIETRNCDERLCPSPYGCKKRYHNVTVLKRKRYIEEPSQEVLPEDLKKRWIAIKKPIIVGCMCVKDY</sequence>
<feature type="non-terminal residue" evidence="1">
    <location>
        <position position="216"/>
    </location>
</feature>
<dbReference type="OrthoDB" id="5950649at2759"/>
<dbReference type="SUPFAM" id="SSF57501">
    <property type="entry name" value="Cystine-knot cytokines"/>
    <property type="match status" value="1"/>
</dbReference>